<dbReference type="InterPro" id="IPR051130">
    <property type="entry name" value="Mito_struct-func_regulator"/>
</dbReference>
<protein>
    <recommendedName>
        <fullName evidence="2">ABC1 atypical kinase-like domain-containing protein</fullName>
    </recommendedName>
</protein>
<sequence length="619" mass="71063">MVVLQAVGRLSVLKVPAAASLPLNVCAHHRTLLHTSYSTLVRTSSRISPPSSRVLPSCRGLPLGKTFVSSRTKNVTSGSSSPKRQIRWRTILAATVLGASASGAVYYALQDQQERRKLRVFIGGVRRFVRSVIIGLSISVDYKWSLWNLDDESKEYDEAIKGCHRRAAERILAGCLKNGGLYIKLGQGLVSMNHILPREYLEVLVVLQDRALTRTTDEVEQLFLEDFGKKPEEMFASFDPNPIAAASLAQVHRATTLDGREVAVKAQYIDLRDRFSGDIHTCEFLLKLIGWIHPKFDFAWDLKETLRQELDFEQEGRNGEQCLSDLRHLKYIYVPSVLWDMTSKRVLTTEYIDGYKISNLEAIRKMGLSVKDVDYKLVQCFSDQIFLSGFVHADPHPGNVFVRKGADGKAELVLLDHGLYDFLKPPDRKALCQVYKAIIMLREEDMQKYSLDLGVKDYTLFCEILVQRPIRRDTYYLPSHMSDADLAYMRKMAQDRFDKIMKVLKDMPRCLLLVIRNLNTIRAITKEHGHTVDRYGIMARSAINGVYRDVKSSGIIGRVRGWWDRCLFDYHVWRENFTFGVGMWAIRTWLRILNWLGRAPDIKEFEKLHESEEKRYDTI</sequence>
<accession>A0ABD0JT33</accession>
<organism evidence="3 4">
    <name type="scientific">Batillaria attramentaria</name>
    <dbReference type="NCBI Taxonomy" id="370345"/>
    <lineage>
        <taxon>Eukaryota</taxon>
        <taxon>Metazoa</taxon>
        <taxon>Spiralia</taxon>
        <taxon>Lophotrochozoa</taxon>
        <taxon>Mollusca</taxon>
        <taxon>Gastropoda</taxon>
        <taxon>Caenogastropoda</taxon>
        <taxon>Sorbeoconcha</taxon>
        <taxon>Cerithioidea</taxon>
        <taxon>Batillariidae</taxon>
        <taxon>Batillaria</taxon>
    </lineage>
</organism>
<dbReference type="PANTHER" id="PTHR43173:SF28">
    <property type="entry name" value="AARF DOMAIN CONTAINING KINASE 5"/>
    <property type="match status" value="1"/>
</dbReference>
<feature type="domain" description="ABC1 atypical kinase-like" evidence="2">
    <location>
        <begin position="207"/>
        <end position="449"/>
    </location>
</feature>
<comment type="caution">
    <text evidence="3">The sequence shown here is derived from an EMBL/GenBank/DDBJ whole genome shotgun (WGS) entry which is preliminary data.</text>
</comment>
<dbReference type="InterPro" id="IPR045307">
    <property type="entry name" value="ADCK1_dom"/>
</dbReference>
<gene>
    <name evidence="3" type="ORF">BaRGS_00030569</name>
</gene>
<evidence type="ECO:0000256" key="1">
    <source>
        <dbReference type="ARBA" id="ARBA00009670"/>
    </source>
</evidence>
<evidence type="ECO:0000313" key="4">
    <source>
        <dbReference type="Proteomes" id="UP001519460"/>
    </source>
</evidence>
<dbReference type="Pfam" id="PF03109">
    <property type="entry name" value="ABC1"/>
    <property type="match status" value="1"/>
</dbReference>
<dbReference type="Proteomes" id="UP001519460">
    <property type="component" value="Unassembled WGS sequence"/>
</dbReference>
<evidence type="ECO:0000313" key="3">
    <source>
        <dbReference type="EMBL" id="KAK7478208.1"/>
    </source>
</evidence>
<proteinExistence type="inferred from homology"/>
<evidence type="ECO:0000259" key="2">
    <source>
        <dbReference type="Pfam" id="PF03109"/>
    </source>
</evidence>
<dbReference type="InterPro" id="IPR004147">
    <property type="entry name" value="ABC1_dom"/>
</dbReference>
<dbReference type="InterPro" id="IPR011009">
    <property type="entry name" value="Kinase-like_dom_sf"/>
</dbReference>
<comment type="similarity">
    <text evidence="1">Belongs to the protein kinase superfamily. ADCK protein kinase family.</text>
</comment>
<reference evidence="3 4" key="1">
    <citation type="journal article" date="2023" name="Sci. Data">
        <title>Genome assembly of the Korean intertidal mud-creeper Batillaria attramentaria.</title>
        <authorList>
            <person name="Patra A.K."/>
            <person name="Ho P.T."/>
            <person name="Jun S."/>
            <person name="Lee S.J."/>
            <person name="Kim Y."/>
            <person name="Won Y.J."/>
        </authorList>
    </citation>
    <scope>NUCLEOTIDE SEQUENCE [LARGE SCALE GENOMIC DNA]</scope>
    <source>
        <strain evidence="3">Wonlab-2016</strain>
    </source>
</reference>
<dbReference type="EMBL" id="JACVVK020000331">
    <property type="protein sequence ID" value="KAK7478208.1"/>
    <property type="molecule type" value="Genomic_DNA"/>
</dbReference>
<dbReference type="AlphaFoldDB" id="A0ABD0JT33"/>
<dbReference type="CDD" id="cd13969">
    <property type="entry name" value="ADCK1-like"/>
    <property type="match status" value="1"/>
</dbReference>
<dbReference type="PANTHER" id="PTHR43173">
    <property type="entry name" value="ABC1 FAMILY PROTEIN"/>
    <property type="match status" value="1"/>
</dbReference>
<name>A0ABD0JT33_9CAEN</name>
<keyword evidence="4" id="KW-1185">Reference proteome</keyword>
<dbReference type="SUPFAM" id="SSF56112">
    <property type="entry name" value="Protein kinase-like (PK-like)"/>
    <property type="match status" value="1"/>
</dbReference>